<reference evidence="4" key="2">
    <citation type="submission" date="2020-09" db="EMBL/GenBank/DDBJ databases">
        <authorList>
            <person name="Sun Q."/>
            <person name="Kim S."/>
        </authorList>
    </citation>
    <scope>NUCLEOTIDE SEQUENCE</scope>
    <source>
        <strain evidence="4">KCTC 12988</strain>
    </source>
</reference>
<evidence type="ECO:0000259" key="2">
    <source>
        <dbReference type="Pfam" id="PF07587"/>
    </source>
</evidence>
<dbReference type="InterPro" id="IPR022655">
    <property type="entry name" value="DUF1553"/>
</dbReference>
<accession>A0A918WNA2</accession>
<feature type="domain" description="DUF1549" evidence="1">
    <location>
        <begin position="86"/>
        <end position="283"/>
    </location>
</feature>
<dbReference type="Pfam" id="PF07587">
    <property type="entry name" value="PSD1"/>
    <property type="match status" value="1"/>
</dbReference>
<dbReference type="PANTHER" id="PTHR35889:SF3">
    <property type="entry name" value="F-BOX DOMAIN-CONTAINING PROTEIN"/>
    <property type="match status" value="1"/>
</dbReference>
<keyword evidence="5" id="KW-1185">Reference proteome</keyword>
<gene>
    <name evidence="4" type="ORF">GCM10007100_27650</name>
</gene>
<sequence length="932" mass="104531">MKEGEGYAIVPGKPEDSVLLHRIDTTDEDEVMPPHHFHKEVTKEERKILEQWIREGAEYEAHWSYTPIVRPPVPAVEKHQELVRNPIDQFIFRRLEKEGVEPSPLADEATLVRRLSLDLTGLPPGPGAASDPEQVIEESLNSPAYGERMAVPWLDVVRFADTVGYHGDQNQRIFPYRDYVIQSFNDNKPFSQFVIEQIAGDLLPNPTEEQIVATGYNRLNLVTREGGAQPKEYIKKYAADRVRSIGTSFLGQTTGCAECHDHKYDPISAKDFYSLAAFFDDLQQWGVYQNYNRSTPDLNGFNNDHPFPPELVTRSSSLLERIQFLESQAVELLAQQGIPEEGEEKLIELKDFMEKHPDGWSVMETKAFQSSQNTPGKVLPDDQSILLTGSPRKDDVLSVELQPKGRNLGSIRLEALPDAANAGHVGRDASGRFSLSPSFELLVPGEDARPLKVRFAQADLDRPAKYANGDRRSLSFDGTWFSAPARFELPSDLTRKKATAVFCLEQAIEIPAGAIVRAKIASADIGRMRFSLSPRLDPVPGHDAFSPQFRAALESSQENAAFHLCFTPPAKLGAGYGNVLAGIRDARGGWTRTVVSNSIDKPAYPSRVLNRGDWQDESGELVEPAVLSFLPSDSLPSDRRLTRLDLANWIVADENPLTARHFVNRLWKQFFGSGLSNVLDDLGGQGEPPSHPDLLDWLAAEFRDSGWNVKHMVRLITESHTYRQAAAHREDLLEKDPYNRLLAQQGGRRLDAEFVRDNALSVAGLLEQRLVGGPSVFPYQPAGYYEPLNFPTRKYRASGSFQQHRRSVYAHWQRTFLHPTMASFDAPARDECAADRPMANSPQQALALLNDPIFVEAAQALGEVVTRELPEGSDQQRIEFLFQRVLNRAPDEVELASFGKVLDSIREGESELSPWFQVSRLILNLHETITRY</sequence>
<dbReference type="Pfam" id="PF07635">
    <property type="entry name" value="PSCyt1"/>
    <property type="match status" value="1"/>
</dbReference>
<dbReference type="InterPro" id="IPR011429">
    <property type="entry name" value="Cyt_c_Planctomycete-type"/>
</dbReference>
<protein>
    <recommendedName>
        <fullName evidence="6">Cytochrome c domain-containing protein</fullName>
    </recommendedName>
</protein>
<dbReference type="AlphaFoldDB" id="A0A918WNA2"/>
<evidence type="ECO:0000259" key="3">
    <source>
        <dbReference type="Pfam" id="PF07635"/>
    </source>
</evidence>
<feature type="domain" description="DUF1553" evidence="2">
    <location>
        <begin position="642"/>
        <end position="900"/>
    </location>
</feature>
<evidence type="ECO:0008006" key="6">
    <source>
        <dbReference type="Google" id="ProtNLM"/>
    </source>
</evidence>
<dbReference type="Pfam" id="PF07583">
    <property type="entry name" value="PSCyt2"/>
    <property type="match status" value="1"/>
</dbReference>
<dbReference type="Proteomes" id="UP000644507">
    <property type="component" value="Unassembled WGS sequence"/>
</dbReference>
<feature type="domain" description="Cytochrome C Planctomycete-type" evidence="3">
    <location>
        <begin position="3"/>
        <end position="35"/>
    </location>
</feature>
<organism evidence="4 5">
    <name type="scientific">Roseibacillus persicicus</name>
    <dbReference type="NCBI Taxonomy" id="454148"/>
    <lineage>
        <taxon>Bacteria</taxon>
        <taxon>Pseudomonadati</taxon>
        <taxon>Verrucomicrobiota</taxon>
        <taxon>Verrucomicrobiia</taxon>
        <taxon>Verrucomicrobiales</taxon>
        <taxon>Verrucomicrobiaceae</taxon>
        <taxon>Roseibacillus</taxon>
    </lineage>
</organism>
<evidence type="ECO:0000313" key="5">
    <source>
        <dbReference type="Proteomes" id="UP000644507"/>
    </source>
</evidence>
<evidence type="ECO:0000313" key="4">
    <source>
        <dbReference type="EMBL" id="GHC59059.1"/>
    </source>
</evidence>
<comment type="caution">
    <text evidence="4">The sequence shown here is derived from an EMBL/GenBank/DDBJ whole genome shotgun (WGS) entry which is preliminary data.</text>
</comment>
<name>A0A918WNA2_9BACT</name>
<reference evidence="4" key="1">
    <citation type="journal article" date="2014" name="Int. J. Syst. Evol. Microbiol.">
        <title>Complete genome sequence of Corynebacterium casei LMG S-19264T (=DSM 44701T), isolated from a smear-ripened cheese.</title>
        <authorList>
            <consortium name="US DOE Joint Genome Institute (JGI-PGF)"/>
            <person name="Walter F."/>
            <person name="Albersmeier A."/>
            <person name="Kalinowski J."/>
            <person name="Ruckert C."/>
        </authorList>
    </citation>
    <scope>NUCLEOTIDE SEQUENCE</scope>
    <source>
        <strain evidence="4">KCTC 12988</strain>
    </source>
</reference>
<evidence type="ECO:0000259" key="1">
    <source>
        <dbReference type="Pfam" id="PF07583"/>
    </source>
</evidence>
<dbReference type="InterPro" id="IPR011444">
    <property type="entry name" value="DUF1549"/>
</dbReference>
<proteinExistence type="predicted"/>
<dbReference type="EMBL" id="BMXI01000012">
    <property type="protein sequence ID" value="GHC59059.1"/>
    <property type="molecule type" value="Genomic_DNA"/>
</dbReference>
<dbReference type="PANTHER" id="PTHR35889">
    <property type="entry name" value="CYCLOINULO-OLIGOSACCHARIDE FRUCTANOTRANSFERASE-RELATED"/>
    <property type="match status" value="1"/>
</dbReference>